<keyword evidence="10" id="KW-1185">Reference proteome</keyword>
<evidence type="ECO:0000256" key="3">
    <source>
        <dbReference type="ARBA" id="ARBA00022723"/>
    </source>
</evidence>
<dbReference type="InterPro" id="IPR002323">
    <property type="entry name" value="Cyt_CIE"/>
</dbReference>
<feature type="domain" description="Cytochrome c" evidence="8">
    <location>
        <begin position="61"/>
        <end position="141"/>
    </location>
</feature>
<evidence type="ECO:0000256" key="1">
    <source>
        <dbReference type="ARBA" id="ARBA00022448"/>
    </source>
</evidence>
<protein>
    <submittedName>
        <fullName evidence="9">Cytochrome c5 family protein</fullName>
    </submittedName>
</protein>
<dbReference type="SUPFAM" id="SSF46626">
    <property type="entry name" value="Cytochrome c"/>
    <property type="match status" value="1"/>
</dbReference>
<dbReference type="Proteomes" id="UP001366060">
    <property type="component" value="Unassembled WGS sequence"/>
</dbReference>
<dbReference type="InterPro" id="IPR009056">
    <property type="entry name" value="Cyt_c-like_dom"/>
</dbReference>
<dbReference type="PANTHER" id="PTHR40942:SF4">
    <property type="entry name" value="CYTOCHROME C5"/>
    <property type="match status" value="1"/>
</dbReference>
<keyword evidence="2 6" id="KW-0349">Heme</keyword>
<keyword evidence="5 6" id="KW-0408">Iron</keyword>
<evidence type="ECO:0000256" key="4">
    <source>
        <dbReference type="ARBA" id="ARBA00022982"/>
    </source>
</evidence>
<dbReference type="PANTHER" id="PTHR40942">
    <property type="match status" value="1"/>
</dbReference>
<evidence type="ECO:0000313" key="10">
    <source>
        <dbReference type="Proteomes" id="UP001366060"/>
    </source>
</evidence>
<comment type="caution">
    <text evidence="9">The sequence shown here is derived from an EMBL/GenBank/DDBJ whole genome shotgun (WGS) entry which is preliminary data.</text>
</comment>
<keyword evidence="7" id="KW-0732">Signal</keyword>
<organism evidence="9 10">
    <name type="scientific">Psychromonas arctica</name>
    <dbReference type="NCBI Taxonomy" id="168275"/>
    <lineage>
        <taxon>Bacteria</taxon>
        <taxon>Pseudomonadati</taxon>
        <taxon>Pseudomonadota</taxon>
        <taxon>Gammaproteobacteria</taxon>
        <taxon>Alteromonadales</taxon>
        <taxon>Psychromonadaceae</taxon>
        <taxon>Psychromonas</taxon>
    </lineage>
</organism>
<proteinExistence type="predicted"/>
<gene>
    <name evidence="9" type="ORF">V6255_00595</name>
</gene>
<keyword evidence="4" id="KW-0249">Electron transport</keyword>
<evidence type="ECO:0000313" key="9">
    <source>
        <dbReference type="EMBL" id="MEL0657622.1"/>
    </source>
</evidence>
<dbReference type="Gene3D" id="1.10.760.10">
    <property type="entry name" value="Cytochrome c-like domain"/>
    <property type="match status" value="1"/>
</dbReference>
<dbReference type="EMBL" id="JBAKBA010000001">
    <property type="protein sequence ID" value="MEL0657622.1"/>
    <property type="molecule type" value="Genomic_DNA"/>
</dbReference>
<dbReference type="InterPro" id="IPR036909">
    <property type="entry name" value="Cyt_c-like_dom_sf"/>
</dbReference>
<evidence type="ECO:0000256" key="7">
    <source>
        <dbReference type="SAM" id="SignalP"/>
    </source>
</evidence>
<evidence type="ECO:0000259" key="8">
    <source>
        <dbReference type="PROSITE" id="PS51007"/>
    </source>
</evidence>
<evidence type="ECO:0000256" key="6">
    <source>
        <dbReference type="PROSITE-ProRule" id="PRU00433"/>
    </source>
</evidence>
<dbReference type="PROSITE" id="PS51007">
    <property type="entry name" value="CYTC"/>
    <property type="match status" value="1"/>
</dbReference>
<accession>A0ABU9H7J1</accession>
<evidence type="ECO:0000256" key="2">
    <source>
        <dbReference type="ARBA" id="ARBA00022617"/>
    </source>
</evidence>
<feature type="signal peptide" evidence="7">
    <location>
        <begin position="1"/>
        <end position="24"/>
    </location>
</feature>
<keyword evidence="3 6" id="KW-0479">Metal-binding</keyword>
<reference evidence="9 10" key="1">
    <citation type="submission" date="2024-02" db="EMBL/GenBank/DDBJ databases">
        <title>Bacteria isolated from the canopy kelp, Nereocystis luetkeana.</title>
        <authorList>
            <person name="Pfister C.A."/>
            <person name="Younker I.T."/>
            <person name="Light S.H."/>
        </authorList>
    </citation>
    <scope>NUCLEOTIDE SEQUENCE [LARGE SCALE GENOMIC DNA]</scope>
    <source>
        <strain evidence="9 10">TI.2.07</strain>
    </source>
</reference>
<keyword evidence="1" id="KW-0813">Transport</keyword>
<dbReference type="RefSeq" id="WP_341626398.1">
    <property type="nucleotide sequence ID" value="NZ_JBAKBA010000001.1"/>
</dbReference>
<dbReference type="Pfam" id="PF13442">
    <property type="entry name" value="Cytochrome_CBB3"/>
    <property type="match status" value="1"/>
</dbReference>
<evidence type="ECO:0000256" key="5">
    <source>
        <dbReference type="ARBA" id="ARBA00023004"/>
    </source>
</evidence>
<feature type="chain" id="PRO_5045452780" evidence="7">
    <location>
        <begin position="25"/>
        <end position="141"/>
    </location>
</feature>
<sequence>MTLIKRLSLFITLSMSLFSVSSFAQDFSDEAIASRIAPISDVYINGEIVTANTASASDEPAEPRSGEQVYGTFCIACHGTGAAGAPIKGDAAAWGPRIAQGEETLIKHALSGFNAMPAKGTCSNCSDDEIIATVKFLIQGL</sequence>
<name>A0ABU9H7J1_9GAMM</name>
<dbReference type="PRINTS" id="PR00607">
    <property type="entry name" value="CYTCHROMECIE"/>
</dbReference>